<protein>
    <recommendedName>
        <fullName evidence="1">chorismate mutase</fullName>
        <ecNumber evidence="1">5.4.99.5</ecNumber>
    </recommendedName>
</protein>
<accession>A0A7C3C3P0</accession>
<organism evidence="4">
    <name type="scientific">Hellea balneolensis</name>
    <dbReference type="NCBI Taxonomy" id="287478"/>
    <lineage>
        <taxon>Bacteria</taxon>
        <taxon>Pseudomonadati</taxon>
        <taxon>Pseudomonadota</taxon>
        <taxon>Alphaproteobacteria</taxon>
        <taxon>Maricaulales</taxon>
        <taxon>Robiginitomaculaceae</taxon>
        <taxon>Hellea</taxon>
    </lineage>
</organism>
<dbReference type="AlphaFoldDB" id="A0A7C3C3P0"/>
<evidence type="ECO:0000256" key="1">
    <source>
        <dbReference type="ARBA" id="ARBA00012404"/>
    </source>
</evidence>
<comment type="caution">
    <text evidence="4">The sequence shown here is derived from an EMBL/GenBank/DDBJ whole genome shotgun (WGS) entry which is preliminary data.</text>
</comment>
<dbReference type="InterPro" id="IPR036263">
    <property type="entry name" value="Chorismate_II_sf"/>
</dbReference>
<dbReference type="GO" id="GO:0046417">
    <property type="term" value="P:chorismate metabolic process"/>
    <property type="evidence" value="ECO:0007669"/>
    <property type="project" value="InterPro"/>
</dbReference>
<feature type="non-terminal residue" evidence="4">
    <location>
        <position position="78"/>
    </location>
</feature>
<dbReference type="PANTHER" id="PTHR38041:SF1">
    <property type="entry name" value="CHORISMATE MUTASE"/>
    <property type="match status" value="1"/>
</dbReference>
<dbReference type="SMART" id="SM00830">
    <property type="entry name" value="CM_2"/>
    <property type="match status" value="1"/>
</dbReference>
<proteinExistence type="predicted"/>
<gene>
    <name evidence="4" type="ORF">ENJ46_05125</name>
</gene>
<evidence type="ECO:0000313" key="4">
    <source>
        <dbReference type="EMBL" id="HFB55287.1"/>
    </source>
</evidence>
<keyword evidence="2" id="KW-0413">Isomerase</keyword>
<dbReference type="InterPro" id="IPR051331">
    <property type="entry name" value="Chorismate_mutase-related"/>
</dbReference>
<dbReference type="GO" id="GO:0004106">
    <property type="term" value="F:chorismate mutase activity"/>
    <property type="evidence" value="ECO:0007669"/>
    <property type="project" value="UniProtKB-EC"/>
</dbReference>
<dbReference type="PANTHER" id="PTHR38041">
    <property type="entry name" value="CHORISMATE MUTASE"/>
    <property type="match status" value="1"/>
</dbReference>
<dbReference type="GO" id="GO:0009697">
    <property type="term" value="P:salicylic acid biosynthetic process"/>
    <property type="evidence" value="ECO:0007669"/>
    <property type="project" value="TreeGrafter"/>
</dbReference>
<dbReference type="SUPFAM" id="SSF48600">
    <property type="entry name" value="Chorismate mutase II"/>
    <property type="match status" value="1"/>
</dbReference>
<dbReference type="InterPro" id="IPR036979">
    <property type="entry name" value="CM_dom_sf"/>
</dbReference>
<dbReference type="Gene3D" id="1.20.59.10">
    <property type="entry name" value="Chorismate mutase"/>
    <property type="match status" value="1"/>
</dbReference>
<dbReference type="Proteomes" id="UP000886042">
    <property type="component" value="Unassembled WGS sequence"/>
</dbReference>
<name>A0A7C3C3P0_9PROT</name>
<dbReference type="EC" id="5.4.99.5" evidence="1"/>
<dbReference type="InterPro" id="IPR002701">
    <property type="entry name" value="CM_II_prokaryot"/>
</dbReference>
<evidence type="ECO:0000259" key="3">
    <source>
        <dbReference type="PROSITE" id="PS51168"/>
    </source>
</evidence>
<dbReference type="PROSITE" id="PS51168">
    <property type="entry name" value="CHORISMATE_MUT_2"/>
    <property type="match status" value="1"/>
</dbReference>
<evidence type="ECO:0000256" key="2">
    <source>
        <dbReference type="ARBA" id="ARBA00023235"/>
    </source>
</evidence>
<feature type="domain" description="Chorismate mutase" evidence="3">
    <location>
        <begin position="10"/>
        <end position="78"/>
    </location>
</feature>
<reference evidence="4" key="1">
    <citation type="journal article" date="2020" name="mSystems">
        <title>Genome- and Community-Level Interaction Insights into Carbon Utilization and Element Cycling Functions of Hydrothermarchaeota in Hydrothermal Sediment.</title>
        <authorList>
            <person name="Zhou Z."/>
            <person name="Liu Y."/>
            <person name="Xu W."/>
            <person name="Pan J."/>
            <person name="Luo Z.H."/>
            <person name="Li M."/>
        </authorList>
    </citation>
    <scope>NUCLEOTIDE SEQUENCE [LARGE SCALE GENOMIC DNA]</scope>
    <source>
        <strain evidence="4">HyVt-489</strain>
    </source>
</reference>
<dbReference type="EMBL" id="DRMN01000337">
    <property type="protein sequence ID" value="HFB55287.1"/>
    <property type="molecule type" value="Genomic_DNA"/>
</dbReference>
<sequence length="78" mass="8647">MKNEIMSKPAHECQTMTDVRLGVDEIDRQLVALIAKRQTYMAAAARIKTDRNTVHDSARIEDVVAKVVASAKEHGLSI</sequence>
<dbReference type="Pfam" id="PF01817">
    <property type="entry name" value="CM_2"/>
    <property type="match status" value="1"/>
</dbReference>